<dbReference type="GO" id="GO:0005509">
    <property type="term" value="F:calcium ion binding"/>
    <property type="evidence" value="ECO:0007669"/>
    <property type="project" value="UniProtKB-UniRule"/>
</dbReference>
<comment type="caution">
    <text evidence="12">Lacks conserved residue(s) required for the propagation of feature annotation.</text>
</comment>
<feature type="domain" description="Cadherin" evidence="19">
    <location>
        <begin position="342"/>
        <end position="464"/>
    </location>
</feature>
<keyword evidence="12" id="KW-1015">Disulfide bond</keyword>
<feature type="domain" description="Cadherin" evidence="19">
    <location>
        <begin position="658"/>
        <end position="764"/>
    </location>
</feature>
<evidence type="ECO:0000256" key="17">
    <source>
        <dbReference type="SAM" id="SignalP"/>
    </source>
</evidence>
<dbReference type="InterPro" id="IPR002126">
    <property type="entry name" value="Cadherin-like_dom"/>
</dbReference>
<evidence type="ECO:0000256" key="1">
    <source>
        <dbReference type="ARBA" id="ARBA00004251"/>
    </source>
</evidence>
<evidence type="ECO:0000256" key="16">
    <source>
        <dbReference type="SAM" id="Phobius"/>
    </source>
</evidence>
<comment type="subcellular location">
    <subcellularLocation>
        <location evidence="1 13">Cell membrane</location>
        <topology evidence="1 13">Single-pass type I membrane protein</topology>
    </subcellularLocation>
</comment>
<feature type="domain" description="Cadherin" evidence="19">
    <location>
        <begin position="1103"/>
        <end position="1215"/>
    </location>
</feature>
<protein>
    <recommendedName>
        <fullName evidence="22">Protocadherin Fat 4</fullName>
    </recommendedName>
</protein>
<dbReference type="SUPFAM" id="SSF49313">
    <property type="entry name" value="Cadherin-like"/>
    <property type="match status" value="9"/>
</dbReference>
<dbReference type="Proteomes" id="UP000005408">
    <property type="component" value="Unassembled WGS sequence"/>
</dbReference>
<evidence type="ECO:0000256" key="14">
    <source>
        <dbReference type="RuleBase" id="RU004357"/>
    </source>
</evidence>
<dbReference type="InterPro" id="IPR020894">
    <property type="entry name" value="Cadherin_CS"/>
</dbReference>
<evidence type="ECO:0000256" key="4">
    <source>
        <dbReference type="ARBA" id="ARBA00022723"/>
    </source>
</evidence>
<dbReference type="PROSITE" id="PS01186">
    <property type="entry name" value="EGF_2"/>
    <property type="match status" value="1"/>
</dbReference>
<dbReference type="CDD" id="cd00054">
    <property type="entry name" value="EGF_CA"/>
    <property type="match status" value="1"/>
</dbReference>
<dbReference type="OrthoDB" id="6079678at2759"/>
<evidence type="ECO:0000256" key="2">
    <source>
        <dbReference type="ARBA" id="ARBA00022475"/>
    </source>
</evidence>
<evidence type="ECO:0000259" key="19">
    <source>
        <dbReference type="PROSITE" id="PS50268"/>
    </source>
</evidence>
<comment type="function">
    <text evidence="14">Cadherins are calcium-dependent cell adhesion proteins.</text>
</comment>
<dbReference type="PANTHER" id="PTHR24026">
    <property type="entry name" value="FAT ATYPICAL CADHERIN-RELATED"/>
    <property type="match status" value="1"/>
</dbReference>
<keyword evidence="7 13" id="KW-0130">Cell adhesion</keyword>
<keyword evidence="10" id="KW-0325">Glycoprotein</keyword>
<feature type="domain" description="EGF-like" evidence="18">
    <location>
        <begin position="1435"/>
        <end position="1476"/>
    </location>
</feature>
<evidence type="ECO:0000256" key="5">
    <source>
        <dbReference type="ARBA" id="ARBA00022737"/>
    </source>
</evidence>
<dbReference type="PROSITE" id="PS50026">
    <property type="entry name" value="EGF_3"/>
    <property type="match status" value="1"/>
</dbReference>
<keyword evidence="3 13" id="KW-0812">Transmembrane</keyword>
<evidence type="ECO:0000256" key="6">
    <source>
        <dbReference type="ARBA" id="ARBA00022837"/>
    </source>
</evidence>
<name>A0A8W8K521_MAGGI</name>
<accession>A0A8W8K521</accession>
<keyword evidence="12" id="KW-0245">EGF-like domain</keyword>
<evidence type="ECO:0008006" key="22">
    <source>
        <dbReference type="Google" id="ProtNLM"/>
    </source>
</evidence>
<dbReference type="GO" id="GO:0005886">
    <property type="term" value="C:plasma membrane"/>
    <property type="evidence" value="ECO:0007669"/>
    <property type="project" value="UniProtKB-SubCell"/>
</dbReference>
<keyword evidence="17" id="KW-0732">Signal</keyword>
<dbReference type="PANTHER" id="PTHR24026:SF133">
    <property type="entry name" value="CADHERIN-RELATED FAMILY MEMBER 2"/>
    <property type="match status" value="1"/>
</dbReference>
<evidence type="ECO:0000256" key="13">
    <source>
        <dbReference type="RuleBase" id="RU003318"/>
    </source>
</evidence>
<evidence type="ECO:0000313" key="21">
    <source>
        <dbReference type="Proteomes" id="UP000005408"/>
    </source>
</evidence>
<dbReference type="FunFam" id="2.60.40.60:FF:000020">
    <property type="entry name" value="Dachsous cadherin-related 1b"/>
    <property type="match status" value="1"/>
</dbReference>
<dbReference type="InterPro" id="IPR000233">
    <property type="entry name" value="Cadherin_Y-type_LIR"/>
</dbReference>
<feature type="transmembrane region" description="Helical" evidence="16">
    <location>
        <begin position="1495"/>
        <end position="1519"/>
    </location>
</feature>
<dbReference type="EnsemblMetazoa" id="G22131.1">
    <property type="protein sequence ID" value="G22131.1:cds"/>
    <property type="gene ID" value="G22131"/>
</dbReference>
<evidence type="ECO:0000256" key="10">
    <source>
        <dbReference type="ARBA" id="ARBA00023180"/>
    </source>
</evidence>
<keyword evidence="8 16" id="KW-1133">Transmembrane helix</keyword>
<evidence type="ECO:0000256" key="7">
    <source>
        <dbReference type="ARBA" id="ARBA00022889"/>
    </source>
</evidence>
<dbReference type="SMART" id="SM00181">
    <property type="entry name" value="EGF"/>
    <property type="match status" value="1"/>
</dbReference>
<dbReference type="SMART" id="SM00112">
    <property type="entry name" value="CA"/>
    <property type="match status" value="9"/>
</dbReference>
<feature type="domain" description="Cadherin" evidence="19">
    <location>
        <begin position="260"/>
        <end position="339"/>
    </location>
</feature>
<evidence type="ECO:0000259" key="18">
    <source>
        <dbReference type="PROSITE" id="PS50026"/>
    </source>
</evidence>
<evidence type="ECO:0000256" key="9">
    <source>
        <dbReference type="ARBA" id="ARBA00023136"/>
    </source>
</evidence>
<keyword evidence="5" id="KW-0677">Repeat</keyword>
<proteinExistence type="predicted"/>
<dbReference type="InterPro" id="IPR027397">
    <property type="entry name" value="Catenin-bd_sf"/>
</dbReference>
<dbReference type="OMA" id="REDVMDY"/>
<evidence type="ECO:0000256" key="11">
    <source>
        <dbReference type="PROSITE-ProRule" id="PRU00043"/>
    </source>
</evidence>
<dbReference type="GO" id="GO:0007156">
    <property type="term" value="P:homophilic cell adhesion via plasma membrane adhesion molecules"/>
    <property type="evidence" value="ECO:0007669"/>
    <property type="project" value="InterPro"/>
</dbReference>
<feature type="signal peptide" evidence="17">
    <location>
        <begin position="1"/>
        <end position="20"/>
    </location>
</feature>
<dbReference type="Pfam" id="PF00028">
    <property type="entry name" value="Cadherin"/>
    <property type="match status" value="5"/>
</dbReference>
<feature type="disulfide bond" evidence="12">
    <location>
        <begin position="1466"/>
        <end position="1475"/>
    </location>
</feature>
<feature type="region of interest" description="Disordered" evidence="15">
    <location>
        <begin position="1575"/>
        <end position="1601"/>
    </location>
</feature>
<dbReference type="PRINTS" id="PR00205">
    <property type="entry name" value="CADHERIN"/>
</dbReference>
<organism evidence="20 21">
    <name type="scientific">Magallana gigas</name>
    <name type="common">Pacific oyster</name>
    <name type="synonym">Crassostrea gigas</name>
    <dbReference type="NCBI Taxonomy" id="29159"/>
    <lineage>
        <taxon>Eukaryota</taxon>
        <taxon>Metazoa</taxon>
        <taxon>Spiralia</taxon>
        <taxon>Lophotrochozoa</taxon>
        <taxon>Mollusca</taxon>
        <taxon>Bivalvia</taxon>
        <taxon>Autobranchia</taxon>
        <taxon>Pteriomorphia</taxon>
        <taxon>Ostreida</taxon>
        <taxon>Ostreoidea</taxon>
        <taxon>Ostreidae</taxon>
        <taxon>Magallana</taxon>
    </lineage>
</organism>
<dbReference type="CDD" id="cd11304">
    <property type="entry name" value="Cadherin_repeat"/>
    <property type="match status" value="9"/>
</dbReference>
<dbReference type="Gene3D" id="4.10.900.10">
    <property type="entry name" value="TCF3-CBD (Catenin binding domain)"/>
    <property type="match status" value="1"/>
</dbReference>
<feature type="domain" description="Cadherin" evidence="19">
    <location>
        <begin position="893"/>
        <end position="989"/>
    </location>
</feature>
<feature type="domain" description="Cadherin" evidence="19">
    <location>
        <begin position="1216"/>
        <end position="1315"/>
    </location>
</feature>
<evidence type="ECO:0000256" key="12">
    <source>
        <dbReference type="PROSITE-ProRule" id="PRU00076"/>
    </source>
</evidence>
<evidence type="ECO:0000256" key="8">
    <source>
        <dbReference type="ARBA" id="ARBA00022989"/>
    </source>
</evidence>
<feature type="domain" description="Cadherin" evidence="19">
    <location>
        <begin position="479"/>
        <end position="555"/>
    </location>
</feature>
<keyword evidence="21" id="KW-1185">Reference proteome</keyword>
<evidence type="ECO:0000313" key="20">
    <source>
        <dbReference type="EnsemblMetazoa" id="G22131.1:cds"/>
    </source>
</evidence>
<dbReference type="Gene3D" id="2.60.40.60">
    <property type="entry name" value="Cadherins"/>
    <property type="match status" value="10"/>
</dbReference>
<evidence type="ECO:0000256" key="3">
    <source>
        <dbReference type="ARBA" id="ARBA00022692"/>
    </source>
</evidence>
<keyword evidence="4" id="KW-0479">Metal-binding</keyword>
<feature type="domain" description="Cadherin" evidence="19">
    <location>
        <begin position="1334"/>
        <end position="1427"/>
    </location>
</feature>
<feature type="chain" id="PRO_5036502939" description="Protocadherin Fat 4" evidence="17">
    <location>
        <begin position="21"/>
        <end position="1674"/>
    </location>
</feature>
<sequence length="1674" mass="184785">MAAIMRLALGVLMVFSDCVGSNIIELSVSKAAKKGDMVAKCGCSDIDCSFSGAFDSQGFDISKSGNIILAKDAVSFEQETLPVLVKTKDSCYTNMAAEQKFIIHIVDSSNSVSMSSPILHSSMLNDFPALVGTVESLTPPGGETDQYKSFYLLGPLSEHFKVKINSANEVEILKEPSFLKSETFSTFLFILVFKSERQTYYYNAELFIGSDIEDSEDRYISVQESHDVMKRQISTVVPRNVAKNISVYENNTGVLFNILDNPPQNNGMSFEILEALPEEIFQIDADGNVTLKDGARLDYDNGHRVYTIRIEVKSELGGQVTRYTVHLKVLDSNDEFPVFVNEPRPFLSTVRSNAPLRTTVYILSASDPDPGSSLRFYNNGSLDFDVDENTGNIMTARIFNDVNDTDGTDYVITVYVSDIAAPVLQTTEATVTVRMGRRGPQFFSSSYSANVRDDNEINRIFPLLNSKGDNSPVQTLNFQADSGGTTTYSVYSSTSTTSDKFDISPDGNLRVLSKLLLGVDPPQYSLYIQAQDSFSGLSTNVDLTVHLLKNYKPMFTLPVYTQTVLESLKVNDSVLIVETMGNNGTQNFNYSVDSSVFWVENSNGKGIIRVRSQLDYEAASDAYYQDHSYTFHVTVDGYNITSLVVVYIQNVNDEKPTFTSSSESTIQDTIDSGRTVMNVKAIDKDGDKVTYRFQGSSSIFSIDQTSGKITISIPGSQLPVNQDSYELIVVAQDDGSCCEYGTAHTKTLPVKINIVDSKNFKPQFVDCRSYYNASILEEEPRGTFVLTVSATDRNKGENGVVDYTILSFRDDLRQDFTIEKINGSGVIKSNVKFDRETLKDILKVTVIATDHGQPPLSSECSFIVDVIDINDNAPVFLSGENVQGCQGRDEGRVSRDSSVSDVALNIRAFDIDSGENAEVVYSLVDNPGNYFNIMTKTGMIIVNQNLSDAPERVSLQVLASDKGEIPQNSTTFVDIVLSNSTVTKIWPSDKNNPDQIIDDNTRTDALINTVSFGTTITGARLIVKCQSSEMTDKFKISVPASDNRKFELHAAGDFDDEKDTKVVQIRVYTGQGNDQKYEDSYFLFQINDTNNKAPIFVNRENPSIGKIEFSVQEEQAVGEEVGILLAHDGDSNPLFNKVSYRTRFNDTNFKVDESSGVVSTLIEFDREVLTADTVDLQVIAEDGYPSSIPGQTGPNTGSKVVQITIEDINDNPPYFANSFYFFTVPENAPVYQPVGTIKALDRDDEKTSKYTKYSVGESRYFGVNENTGDIFVAGILFGQANTNITVMFTADDGKYSASVNVYIAVQKTYNRRPEFSGNYDIKSIVANRNYNESLFQVKANDPDCGDPCHLTYDIIWGDPVIPRVFRIDQSTGEVFLLAPLESRPYVFSVKVTDSSSGGRKKRSLAAKDAYTTVTINPAACNAHQEANEAGTCECIDYCKNTALCHNGGTCQLNCTDGSERGYSCQCPSGYSDWDCSEVVVVTSSPITNNEDNNTWLIVLLVCLAALMAVVILIVAFLVMRRKRMDKDKSMFAYDNDDYDIREDVMDYDEDGAGEDDYAGYDISVIRKPVNAREGTIIPKSRTTSDKPNTSSGPSTGHIGDFINERLGDAEGESGAPPYDTLHEFMYEGEGSLAGSLSSINTSSSGGSQDYEYLQEWGPKFAKLADMYNTYEDSD</sequence>
<dbReference type="PROSITE" id="PS50268">
    <property type="entry name" value="CADHERIN_2"/>
    <property type="match status" value="10"/>
</dbReference>
<keyword evidence="2" id="KW-1003">Cell membrane</keyword>
<evidence type="ECO:0000256" key="15">
    <source>
        <dbReference type="SAM" id="MobiDB-lite"/>
    </source>
</evidence>
<feature type="compositionally biased region" description="Polar residues" evidence="15">
    <location>
        <begin position="1585"/>
        <end position="1594"/>
    </location>
</feature>
<feature type="domain" description="Cadherin" evidence="19">
    <location>
        <begin position="556"/>
        <end position="658"/>
    </location>
</feature>
<dbReference type="Pfam" id="PF01049">
    <property type="entry name" value="CADH_Y-type_LIR"/>
    <property type="match status" value="1"/>
</dbReference>
<dbReference type="PROSITE" id="PS00232">
    <property type="entry name" value="CADHERIN_1"/>
    <property type="match status" value="2"/>
</dbReference>
<dbReference type="InterPro" id="IPR015919">
    <property type="entry name" value="Cadherin-like_sf"/>
</dbReference>
<keyword evidence="6 11" id="KW-0106">Calcium</keyword>
<dbReference type="InterPro" id="IPR000742">
    <property type="entry name" value="EGF"/>
</dbReference>
<feature type="domain" description="Cadherin" evidence="19">
    <location>
        <begin position="767"/>
        <end position="876"/>
    </location>
</feature>
<keyword evidence="9 16" id="KW-0472">Membrane</keyword>
<reference evidence="20" key="1">
    <citation type="submission" date="2022-08" db="UniProtKB">
        <authorList>
            <consortium name="EnsemblMetazoa"/>
        </authorList>
    </citation>
    <scope>IDENTIFICATION</scope>
    <source>
        <strain evidence="20">05x7-T-G4-1.051#20</strain>
    </source>
</reference>
<dbReference type="FunFam" id="4.10.900.10:FF:000001">
    <property type="entry name" value="Cadherin 2"/>
    <property type="match status" value="1"/>
</dbReference>